<dbReference type="EMBL" id="CP027432">
    <property type="protein sequence ID" value="QCI27905.1"/>
    <property type="molecule type" value="Genomic_DNA"/>
</dbReference>
<keyword evidence="2" id="KW-0175">Coiled coil</keyword>
<keyword evidence="1" id="KW-0802">TPR repeat</keyword>
<reference evidence="4 5" key="2">
    <citation type="submission" date="2018-11" db="EMBL/GenBank/DDBJ databases">
        <title>Genomic Encyclopedia of Type Strains, Phase IV (KMG-IV): sequencing the most valuable type-strain genomes for metagenomic binning, comparative biology and taxonomic classification.</title>
        <authorList>
            <person name="Goeker M."/>
        </authorList>
    </citation>
    <scope>NUCLEOTIDE SEQUENCE [LARGE SCALE GENOMIC DNA]</scope>
    <source>
        <strain evidence="4 5">DSM 27783</strain>
    </source>
</reference>
<dbReference type="EMBL" id="RJVK01000002">
    <property type="protein sequence ID" value="ROR39917.1"/>
    <property type="molecule type" value="Genomic_DNA"/>
</dbReference>
<evidence type="ECO:0000313" key="5">
    <source>
        <dbReference type="Proteomes" id="UP000272781"/>
    </source>
</evidence>
<dbReference type="Proteomes" id="UP000298805">
    <property type="component" value="Chromosome"/>
</dbReference>
<protein>
    <submittedName>
        <fullName evidence="3">Tetratricopeptide repeat protein</fullName>
    </submittedName>
    <submittedName>
        <fullName evidence="4">TolA-binding protein</fullName>
    </submittedName>
</protein>
<keyword evidence="6" id="KW-1185">Reference proteome</keyword>
<sequence>MKKLLFFLPLFLLAEVNPFDVKISPQNANLLTPQEKAILQNKENIQKLQTRVDSLEKSINKITYKLVSYDETINNLNDKLQGFNTLLDEVNTAQNDIANLKRDVNQTKSDIEILKQKVASLENNVTAIQTTLKEIIRVQQIQNQNIESLKNSIKVLITELKQKQITPKEAMKKAKEYFYAGKLDKAKELFLYTLSKKYLPATSSYYLGEIAFNKHQYDIALGYYKKSVEFYPKKTSFTDRLLYHTAISFEKLGNNQAAKLTLQKLIHDFPKSKYAALAKKELEKLK</sequence>
<name>A0AAJ4UXY9_9BACT</name>
<dbReference type="RefSeq" id="WP_123352302.1">
    <property type="nucleotide sequence ID" value="NZ_CP027432.2"/>
</dbReference>
<dbReference type="Gene3D" id="1.20.5.340">
    <property type="match status" value="1"/>
</dbReference>
<dbReference type="Proteomes" id="UP000272781">
    <property type="component" value="Unassembled WGS sequence"/>
</dbReference>
<dbReference type="Gene3D" id="1.25.40.10">
    <property type="entry name" value="Tetratricopeptide repeat domain"/>
    <property type="match status" value="1"/>
</dbReference>
<reference evidence="3" key="3">
    <citation type="submission" date="2019-06" db="EMBL/GenBank/DDBJ databases">
        <title>A comparative analysis of the Nautiliaceae.</title>
        <authorList>
            <person name="Grosche A."/>
            <person name="Smedile F."/>
            <person name="Vetriani C."/>
        </authorList>
    </citation>
    <scope>NUCLEOTIDE SEQUENCE</scope>
    <source>
        <strain evidence="3">TB6</strain>
    </source>
</reference>
<evidence type="ECO:0000256" key="1">
    <source>
        <dbReference type="PROSITE-ProRule" id="PRU00339"/>
    </source>
</evidence>
<evidence type="ECO:0000313" key="3">
    <source>
        <dbReference type="EMBL" id="QCI27905.1"/>
    </source>
</evidence>
<dbReference type="Pfam" id="PF13174">
    <property type="entry name" value="TPR_6"/>
    <property type="match status" value="1"/>
</dbReference>
<dbReference type="AlphaFoldDB" id="A0AAJ4UXY9"/>
<feature type="coiled-coil region" evidence="2">
    <location>
        <begin position="38"/>
        <end position="166"/>
    </location>
</feature>
<dbReference type="SUPFAM" id="SSF57997">
    <property type="entry name" value="Tropomyosin"/>
    <property type="match status" value="1"/>
</dbReference>
<dbReference type="PROSITE" id="PS50005">
    <property type="entry name" value="TPR"/>
    <property type="match status" value="1"/>
</dbReference>
<organism evidence="4 5">
    <name type="scientific">Caminibacter pacificus</name>
    <dbReference type="NCBI Taxonomy" id="1424653"/>
    <lineage>
        <taxon>Bacteria</taxon>
        <taxon>Pseudomonadati</taxon>
        <taxon>Campylobacterota</taxon>
        <taxon>Epsilonproteobacteria</taxon>
        <taxon>Nautiliales</taxon>
        <taxon>Nautiliaceae</taxon>
        <taxon>Caminibacter</taxon>
    </lineage>
</organism>
<evidence type="ECO:0000313" key="4">
    <source>
        <dbReference type="EMBL" id="ROR39917.1"/>
    </source>
</evidence>
<evidence type="ECO:0000313" key="6">
    <source>
        <dbReference type="Proteomes" id="UP000298805"/>
    </source>
</evidence>
<proteinExistence type="predicted"/>
<gene>
    <name evidence="3" type="ORF">C6V80_02660</name>
    <name evidence="4" type="ORF">EDC58_0896</name>
</gene>
<dbReference type="InterPro" id="IPR011990">
    <property type="entry name" value="TPR-like_helical_dom_sf"/>
</dbReference>
<dbReference type="SUPFAM" id="SSF48452">
    <property type="entry name" value="TPR-like"/>
    <property type="match status" value="1"/>
</dbReference>
<reference evidence="6" key="1">
    <citation type="submission" date="2018-03" db="EMBL/GenBank/DDBJ databases">
        <title>A comparative analysis of the Nautiliaceae.</title>
        <authorList>
            <person name="Grosche A."/>
            <person name="Smedile F."/>
            <person name="Vetriani C."/>
        </authorList>
    </citation>
    <scope>NUCLEOTIDE SEQUENCE [LARGE SCALE GENOMIC DNA]</scope>
    <source>
        <strain evidence="6">TB6</strain>
    </source>
</reference>
<accession>A0AAJ4UXY9</accession>
<dbReference type="InterPro" id="IPR019734">
    <property type="entry name" value="TPR_rpt"/>
</dbReference>
<feature type="repeat" description="TPR" evidence="1">
    <location>
        <begin position="201"/>
        <end position="234"/>
    </location>
</feature>
<evidence type="ECO:0000256" key="2">
    <source>
        <dbReference type="SAM" id="Coils"/>
    </source>
</evidence>